<gene>
    <name evidence="1" type="ORF">EYC98_02530</name>
</gene>
<protein>
    <submittedName>
        <fullName evidence="1">SDR family NAD(P)-dependent oxidoreductase</fullName>
    </submittedName>
</protein>
<reference evidence="1" key="1">
    <citation type="submission" date="2019-02" db="EMBL/GenBank/DDBJ databases">
        <authorList>
            <person name="Li S.-H."/>
        </authorList>
    </citation>
    <scope>NUCLEOTIDE SEQUENCE</scope>
    <source>
        <strain evidence="1">IMCC14734</strain>
    </source>
</reference>
<sequence length="235" mass="25607">MNVLIVGGSGGIGLELANAMSARPDVDNVVATYRRQVPEHAATGIDWLQLDVTNQDQLAECWPAEKPLDYLIYAVGLLHDGNTGPEKTVRRIDPDLFSKSMQINALPVLLLAQSLHKSFKLSDSPKLAAVSARVGSIEENRSGGWYSYRCSKAALNMALKTLALEWRMAMPKGAVAALHPGTTDTALSRPFQANVPTEKLFTGAQTAAYLLTVIDQLTPDNSGRFWSWDGTELPW</sequence>
<proteinExistence type="predicted"/>
<evidence type="ECO:0000313" key="2">
    <source>
        <dbReference type="Proteomes" id="UP001143362"/>
    </source>
</evidence>
<dbReference type="EMBL" id="SHNN01000001">
    <property type="protein sequence ID" value="MCX2979735.1"/>
    <property type="molecule type" value="Genomic_DNA"/>
</dbReference>
<dbReference type="InterPro" id="IPR002347">
    <property type="entry name" value="SDR_fam"/>
</dbReference>
<dbReference type="PRINTS" id="PR00081">
    <property type="entry name" value="GDHRDH"/>
</dbReference>
<name>A0ABT3TBU6_9GAMM</name>
<dbReference type="SUPFAM" id="SSF51735">
    <property type="entry name" value="NAD(P)-binding Rossmann-fold domains"/>
    <property type="match status" value="1"/>
</dbReference>
<dbReference type="RefSeq" id="WP_279243734.1">
    <property type="nucleotide sequence ID" value="NZ_SHNN01000001.1"/>
</dbReference>
<dbReference type="Gene3D" id="3.40.50.720">
    <property type="entry name" value="NAD(P)-binding Rossmann-like Domain"/>
    <property type="match status" value="1"/>
</dbReference>
<dbReference type="Proteomes" id="UP001143362">
    <property type="component" value="Unassembled WGS sequence"/>
</dbReference>
<comment type="caution">
    <text evidence="1">The sequence shown here is derived from an EMBL/GenBank/DDBJ whole genome shotgun (WGS) entry which is preliminary data.</text>
</comment>
<evidence type="ECO:0000313" key="1">
    <source>
        <dbReference type="EMBL" id="MCX2979735.1"/>
    </source>
</evidence>
<dbReference type="InterPro" id="IPR036291">
    <property type="entry name" value="NAD(P)-bd_dom_sf"/>
</dbReference>
<dbReference type="PANTHER" id="PTHR45458">
    <property type="entry name" value="SHORT-CHAIN DEHYDROGENASE/REDUCTASE SDR"/>
    <property type="match status" value="1"/>
</dbReference>
<dbReference type="CDD" id="cd05325">
    <property type="entry name" value="carb_red_sniffer_like_SDR_c"/>
    <property type="match status" value="1"/>
</dbReference>
<accession>A0ABT3TBU6</accession>
<organism evidence="1 2">
    <name type="scientific">Candidatus Litorirhabdus singularis</name>
    <dbReference type="NCBI Taxonomy" id="2518993"/>
    <lineage>
        <taxon>Bacteria</taxon>
        <taxon>Pseudomonadati</taxon>
        <taxon>Pseudomonadota</taxon>
        <taxon>Gammaproteobacteria</taxon>
        <taxon>Cellvibrionales</taxon>
        <taxon>Halieaceae</taxon>
        <taxon>Candidatus Litorirhabdus</taxon>
    </lineage>
</organism>
<dbReference type="Pfam" id="PF00106">
    <property type="entry name" value="adh_short"/>
    <property type="match status" value="1"/>
</dbReference>
<keyword evidence="2" id="KW-1185">Reference proteome</keyword>
<dbReference type="InterPro" id="IPR052184">
    <property type="entry name" value="SDR_enzymes"/>
</dbReference>
<dbReference type="PANTHER" id="PTHR45458:SF1">
    <property type="entry name" value="SHORT CHAIN DEHYDROGENASE"/>
    <property type="match status" value="1"/>
</dbReference>